<reference evidence="1" key="1">
    <citation type="submission" date="2023-03" db="UniProtKB">
        <authorList>
            <consortium name="EnsemblPlants"/>
        </authorList>
    </citation>
    <scope>IDENTIFICATION</scope>
</reference>
<organism evidence="1">
    <name type="scientific">Cucumis melo</name>
    <name type="common">Muskmelon</name>
    <dbReference type="NCBI Taxonomy" id="3656"/>
    <lineage>
        <taxon>Eukaryota</taxon>
        <taxon>Viridiplantae</taxon>
        <taxon>Streptophyta</taxon>
        <taxon>Embryophyta</taxon>
        <taxon>Tracheophyta</taxon>
        <taxon>Spermatophyta</taxon>
        <taxon>Magnoliopsida</taxon>
        <taxon>eudicotyledons</taxon>
        <taxon>Gunneridae</taxon>
        <taxon>Pentapetalae</taxon>
        <taxon>rosids</taxon>
        <taxon>fabids</taxon>
        <taxon>Cucurbitales</taxon>
        <taxon>Cucurbitaceae</taxon>
        <taxon>Benincaseae</taxon>
        <taxon>Cucumis</taxon>
    </lineage>
</organism>
<evidence type="ECO:0000313" key="1">
    <source>
        <dbReference type="EnsemblPlants" id="MELO3C032291.2.1"/>
    </source>
</evidence>
<dbReference type="Gramene" id="MELO3C032291.2.1">
    <property type="protein sequence ID" value="MELO3C032291.2.1"/>
    <property type="gene ID" value="MELO3C032291.2"/>
</dbReference>
<accession>A0A9I9EE68</accession>
<protein>
    <submittedName>
        <fullName evidence="1">Uncharacterized protein</fullName>
    </submittedName>
</protein>
<dbReference type="AlphaFoldDB" id="A0A9I9EE68"/>
<proteinExistence type="predicted"/>
<name>A0A9I9EE68_CUCME</name>
<sequence>MLPLIKHMRTECGIMPLISAATHKCRRFPGNSSFRPHFSFKTSVEQQGSERTHRASTRESLTQMDEFSSGKSWLLETSYKFFIICEGHFLQEEDDKFLDKEKYEALAAADTDAAKDAIATAEEGSCITSERGIYNIKYVTFMIVNIRKLDIEFRESANEQRRRMIEVISG</sequence>
<dbReference type="EnsemblPlants" id="MELO3C032291.2.1">
    <property type="protein sequence ID" value="MELO3C032291.2.1"/>
    <property type="gene ID" value="MELO3C032291.2"/>
</dbReference>